<gene>
    <name evidence="2" type="primary">cas6</name>
    <name evidence="2" type="ORF">WKV44_00455</name>
</gene>
<dbReference type="RefSeq" id="WP_420068462.1">
    <property type="nucleotide sequence ID" value="NZ_JBCHKQ010000001.1"/>
</dbReference>
<feature type="domain" description="CRISPR-associated protein Cas6 C-terminal" evidence="1">
    <location>
        <begin position="181"/>
        <end position="300"/>
    </location>
</feature>
<reference evidence="2 3" key="1">
    <citation type="submission" date="2024-03" db="EMBL/GenBank/DDBJ databases">
        <title>Ignisphaera cupida sp. nov., a hyperthermophilic hydrolytic archaeon from a hot spring of Kamchatka, and proposal of Ignisphaeraceae fam. nov.</title>
        <authorList>
            <person name="Podosokorskaya O.A."/>
            <person name="Elcheninov A.G."/>
            <person name="Maltseva A.I."/>
            <person name="Zayulina K.S."/>
            <person name="Novikov A."/>
            <person name="Merkel A.Y."/>
        </authorList>
    </citation>
    <scope>NUCLEOTIDE SEQUENCE [LARGE SCALE GENOMIC DNA]</scope>
    <source>
        <strain evidence="2 3">38H-sp</strain>
    </source>
</reference>
<dbReference type="Pfam" id="PF10040">
    <property type="entry name" value="CRISPR_Cas6"/>
    <property type="match status" value="1"/>
</dbReference>
<name>A0ABU9U8K7_9SPIR</name>
<sequence length="305" mass="35380">MPTKLQSVSLECTLFFEKPVRIDNYPAFVIRSILGYHLRRMHCVSHGTACHECAFKRTCAYIFLFESIIDKNTSVLPGRDRASQPFRIICNAEPNTTVEKLSLEIWLYGKAVEYIPHIIFALKEAGNNGLFSERVHYKLEIKNNKGNTILDNNRIKEEFIEKDILEYSFDNRPVENCFKIQCITPVRFKVNNKYTSSFSAVDFYLASFRRINTLFSLYSEDLEKRFIPVKPLEEVTVKEPSLRWKEYKRYSRRQKTTMRLGGIVGSFTIHGRAPQSFWQTLTLAEKLGVGKSTSFGFGHIVITKE</sequence>
<dbReference type="InterPro" id="IPR019267">
    <property type="entry name" value="CRISPR-assoc_Cas6_C"/>
</dbReference>
<dbReference type="EMBL" id="JBCHKQ010000001">
    <property type="protein sequence ID" value="MEM5947008.1"/>
    <property type="molecule type" value="Genomic_DNA"/>
</dbReference>
<keyword evidence="3" id="KW-1185">Reference proteome</keyword>
<dbReference type="Gene3D" id="3.30.70.1900">
    <property type="match status" value="1"/>
</dbReference>
<evidence type="ECO:0000313" key="2">
    <source>
        <dbReference type="EMBL" id="MEM5947008.1"/>
    </source>
</evidence>
<evidence type="ECO:0000259" key="1">
    <source>
        <dbReference type="Pfam" id="PF10040"/>
    </source>
</evidence>
<protein>
    <submittedName>
        <fullName evidence="2">CRISPR system precrRNA processing endoribonuclease RAMP protein Cas6</fullName>
    </submittedName>
</protein>
<dbReference type="Proteomes" id="UP001466331">
    <property type="component" value="Unassembled WGS sequence"/>
</dbReference>
<proteinExistence type="predicted"/>
<accession>A0ABU9U8K7</accession>
<evidence type="ECO:0000313" key="3">
    <source>
        <dbReference type="Proteomes" id="UP001466331"/>
    </source>
</evidence>
<comment type="caution">
    <text evidence="2">The sequence shown here is derived from an EMBL/GenBank/DDBJ whole genome shotgun (WGS) entry which is preliminary data.</text>
</comment>
<organism evidence="2 3">
    <name type="scientific">Rarispira pelagica</name>
    <dbReference type="NCBI Taxonomy" id="3141764"/>
    <lineage>
        <taxon>Bacteria</taxon>
        <taxon>Pseudomonadati</taxon>
        <taxon>Spirochaetota</taxon>
        <taxon>Spirochaetia</taxon>
        <taxon>Winmispirales</taxon>
        <taxon>Winmispiraceae</taxon>
        <taxon>Rarispira</taxon>
    </lineage>
</organism>